<reference evidence="2 3" key="1">
    <citation type="submission" date="2024-03" db="EMBL/GenBank/DDBJ databases">
        <authorList>
            <person name="Gkanogiannis A."/>
            <person name="Becerra Lopez-Lavalle L."/>
        </authorList>
    </citation>
    <scope>NUCLEOTIDE SEQUENCE [LARGE SCALE GENOMIC DNA]</scope>
</reference>
<evidence type="ECO:0000256" key="1">
    <source>
        <dbReference type="RuleBase" id="RU004915"/>
    </source>
</evidence>
<organism evidence="2 3">
    <name type="scientific">Citrullus colocynthis</name>
    <name type="common">colocynth</name>
    <dbReference type="NCBI Taxonomy" id="252529"/>
    <lineage>
        <taxon>Eukaryota</taxon>
        <taxon>Viridiplantae</taxon>
        <taxon>Streptophyta</taxon>
        <taxon>Embryophyta</taxon>
        <taxon>Tracheophyta</taxon>
        <taxon>Spermatophyta</taxon>
        <taxon>Magnoliopsida</taxon>
        <taxon>eudicotyledons</taxon>
        <taxon>Gunneridae</taxon>
        <taxon>Pentapetalae</taxon>
        <taxon>rosids</taxon>
        <taxon>fabids</taxon>
        <taxon>Cucurbitales</taxon>
        <taxon>Cucurbitaceae</taxon>
        <taxon>Benincaseae</taxon>
        <taxon>Citrullus</taxon>
    </lineage>
</organism>
<sequence>MFKNYINMELIESSSLNYSARAANHADRRPADSNLSFSLVGATASTYEQFIEDLRKALTLNSHSVYNIPVLASTAKGLNRFILLNLTNYQAESITLAVDVVDVYIVAYQAQNRAYFLKNVSKEAHDVLFKGMKHETLPYKGNYDDLERCAGKISRENIDLGLSELGCAIGNLFHYNPGNSVPKAFIVIIQTISEAARFKYIESKYNWDKFKPDPAFISLENRWSDLSEQIQKAEKQGGKFKAPVPVRNVKNEVIMVSDVNSPVVKGIALLLPDKLAEAKNGNLKQMEEVNQQGNFEIDF</sequence>
<keyword evidence="1" id="KW-0378">Hydrolase</keyword>
<dbReference type="Gene3D" id="3.40.420.10">
    <property type="entry name" value="Ricin (A subunit), domain 1"/>
    <property type="match status" value="1"/>
</dbReference>
<keyword evidence="1" id="KW-0800">Toxin</keyword>
<dbReference type="EMBL" id="OZ021745">
    <property type="protein sequence ID" value="CAK9313715.1"/>
    <property type="molecule type" value="Genomic_DNA"/>
</dbReference>
<comment type="similarity">
    <text evidence="1">Belongs to the ribosome-inactivating protein family.</text>
</comment>
<keyword evidence="1" id="KW-0611">Plant defense</keyword>
<name>A0ABP0Y460_9ROSI</name>
<evidence type="ECO:0000313" key="2">
    <source>
        <dbReference type="EMBL" id="CAK9313715.1"/>
    </source>
</evidence>
<dbReference type="InterPro" id="IPR036041">
    <property type="entry name" value="Ribosome-inact_prot_sf"/>
</dbReference>
<protein>
    <recommendedName>
        <fullName evidence="1">rRNA N-glycosylase</fullName>
        <ecNumber evidence="1">3.2.2.22</ecNumber>
    </recommendedName>
</protein>
<dbReference type="PANTHER" id="PTHR33453">
    <property type="match status" value="1"/>
</dbReference>
<dbReference type="InterPro" id="IPR017989">
    <property type="entry name" value="Ribosome_inactivat_1/2"/>
</dbReference>
<dbReference type="InterPro" id="IPR016138">
    <property type="entry name" value="Ribosome_inactivat_prot_sub1"/>
</dbReference>
<dbReference type="SUPFAM" id="SSF56371">
    <property type="entry name" value="Ribosome inactivating proteins (RIP)"/>
    <property type="match status" value="1"/>
</dbReference>
<dbReference type="EC" id="3.2.2.22" evidence="1"/>
<dbReference type="PANTHER" id="PTHR33453:SF34">
    <property type="entry name" value="RIBOSOME-INACTIVATING PROTEIN"/>
    <property type="match status" value="1"/>
</dbReference>
<dbReference type="Proteomes" id="UP001642487">
    <property type="component" value="Chromosome 11"/>
</dbReference>
<comment type="catalytic activity">
    <reaction evidence="1">
        <text>Endohydrolysis of the N-glycosidic bond at one specific adenosine on the 28S rRNA.</text>
        <dbReference type="EC" id="3.2.2.22"/>
    </reaction>
</comment>
<evidence type="ECO:0000313" key="3">
    <source>
        <dbReference type="Proteomes" id="UP001642487"/>
    </source>
</evidence>
<keyword evidence="1" id="KW-0652">Protein synthesis inhibitor</keyword>
<dbReference type="Pfam" id="PF00161">
    <property type="entry name" value="RIP"/>
    <property type="match status" value="1"/>
</dbReference>
<dbReference type="PRINTS" id="PR00396">
    <property type="entry name" value="SHIGARICIN"/>
</dbReference>
<dbReference type="Gene3D" id="4.10.470.10">
    <property type="entry name" value="Ricin (A Subunit), domain 2"/>
    <property type="match status" value="1"/>
</dbReference>
<accession>A0ABP0Y460</accession>
<gene>
    <name evidence="2" type="ORF">CITCOLO1_LOCUS5447</name>
</gene>
<dbReference type="InterPro" id="IPR001574">
    <property type="entry name" value="Ribosome_inactivat_prot"/>
</dbReference>
<dbReference type="InterPro" id="IPR016139">
    <property type="entry name" value="Ribosome_inactivat_prot_sub2"/>
</dbReference>
<proteinExistence type="inferred from homology"/>
<keyword evidence="3" id="KW-1185">Reference proteome</keyword>